<keyword evidence="3 6" id="KW-0812">Transmembrane</keyword>
<comment type="subcellular location">
    <subcellularLocation>
        <location evidence="1">Membrane</location>
        <topology evidence="1">Multi-pass membrane protein</topology>
    </subcellularLocation>
</comment>
<keyword evidence="8" id="KW-1185">Reference proteome</keyword>
<accession>A0A139X985</accession>
<name>A0A139X985_9CYAN</name>
<feature type="transmembrane region" description="Helical" evidence="6">
    <location>
        <begin position="44"/>
        <end position="64"/>
    </location>
</feature>
<dbReference type="EMBL" id="ANNX02000023">
    <property type="protein sequence ID" value="KYC41202.1"/>
    <property type="molecule type" value="Genomic_DNA"/>
</dbReference>
<dbReference type="PANTHER" id="PTHR10057">
    <property type="entry name" value="PERIPHERAL-TYPE BENZODIAZEPINE RECEPTOR"/>
    <property type="match status" value="1"/>
</dbReference>
<evidence type="ECO:0000313" key="8">
    <source>
        <dbReference type="Proteomes" id="UP000076925"/>
    </source>
</evidence>
<feature type="transmembrane region" description="Helical" evidence="6">
    <location>
        <begin position="6"/>
        <end position="23"/>
    </location>
</feature>
<evidence type="ECO:0000256" key="1">
    <source>
        <dbReference type="ARBA" id="ARBA00004141"/>
    </source>
</evidence>
<dbReference type="STRING" id="128403.WA1_03705"/>
<dbReference type="PIRSF" id="PIRSF005859">
    <property type="entry name" value="PBR"/>
    <property type="match status" value="1"/>
</dbReference>
<keyword evidence="4 6" id="KW-1133">Transmembrane helix</keyword>
<evidence type="ECO:0000256" key="3">
    <source>
        <dbReference type="ARBA" id="ARBA00022692"/>
    </source>
</evidence>
<dbReference type="Gene3D" id="1.20.1260.100">
    <property type="entry name" value="TspO/MBR protein"/>
    <property type="match status" value="1"/>
</dbReference>
<feature type="transmembrane region" description="Helical" evidence="6">
    <location>
        <begin position="70"/>
        <end position="93"/>
    </location>
</feature>
<dbReference type="Pfam" id="PF03073">
    <property type="entry name" value="TspO_MBR"/>
    <property type="match status" value="1"/>
</dbReference>
<dbReference type="InterPro" id="IPR004307">
    <property type="entry name" value="TspO_MBR"/>
</dbReference>
<evidence type="ECO:0000256" key="5">
    <source>
        <dbReference type="ARBA" id="ARBA00023136"/>
    </source>
</evidence>
<dbReference type="InterPro" id="IPR038330">
    <property type="entry name" value="TspO/MBR-related_sf"/>
</dbReference>
<evidence type="ECO:0000256" key="2">
    <source>
        <dbReference type="ARBA" id="ARBA00007524"/>
    </source>
</evidence>
<comment type="caution">
    <text evidence="7">The sequence shown here is derived from an EMBL/GenBank/DDBJ whole genome shotgun (WGS) entry which is preliminary data.</text>
</comment>
<dbReference type="RefSeq" id="WP_017741581.1">
    <property type="nucleotide sequence ID" value="NZ_KQ976354.1"/>
</dbReference>
<sequence>MIQSWMVIGAVTFLIAVGSFFITPRDVKWFARLTRPRWLVFEPLIPLIWTVIFICGAASANIVWQHSPGILRSWIFMGLFLLLEILTVSYIPVMLRWRSLRIGEIIGSIGVILGVLLTIAVVPISKLAALLLVPYLIWSPVGTYTTEELIQLNPQDA</sequence>
<dbReference type="GO" id="GO:0033013">
    <property type="term" value="P:tetrapyrrole metabolic process"/>
    <property type="evidence" value="ECO:0007669"/>
    <property type="project" value="UniProtKB-ARBA"/>
</dbReference>
<dbReference type="PANTHER" id="PTHR10057:SF0">
    <property type="entry name" value="TRANSLOCATOR PROTEIN"/>
    <property type="match status" value="1"/>
</dbReference>
<dbReference type="AlphaFoldDB" id="A0A139X985"/>
<gene>
    <name evidence="7" type="ORF">WA1_03705</name>
</gene>
<evidence type="ECO:0000313" key="7">
    <source>
        <dbReference type="EMBL" id="KYC41202.1"/>
    </source>
</evidence>
<dbReference type="Proteomes" id="UP000076925">
    <property type="component" value="Unassembled WGS sequence"/>
</dbReference>
<dbReference type="OrthoDB" id="529996at2"/>
<evidence type="ECO:0000256" key="6">
    <source>
        <dbReference type="SAM" id="Phobius"/>
    </source>
</evidence>
<reference evidence="7 8" key="1">
    <citation type="journal article" date="2013" name="Genome Biol. Evol.">
        <title>Genomes of Stigonematalean cyanobacteria (subsection V) and the evolution of oxygenic photosynthesis from prokaryotes to plastids.</title>
        <authorList>
            <person name="Dagan T."/>
            <person name="Roettger M."/>
            <person name="Stucken K."/>
            <person name="Landan G."/>
            <person name="Koch R."/>
            <person name="Major P."/>
            <person name="Gould S.B."/>
            <person name="Goremykin V.V."/>
            <person name="Rippka R."/>
            <person name="Tandeau de Marsac N."/>
            <person name="Gugger M."/>
            <person name="Lockhart P.J."/>
            <person name="Allen J.F."/>
            <person name="Brune I."/>
            <person name="Maus I."/>
            <person name="Puhler A."/>
            <person name="Martin W.F."/>
        </authorList>
    </citation>
    <scope>NUCLEOTIDE SEQUENCE [LARGE SCALE GENOMIC DNA]</scope>
    <source>
        <strain evidence="7 8">PCC 7110</strain>
    </source>
</reference>
<keyword evidence="5 6" id="KW-0472">Membrane</keyword>
<dbReference type="GO" id="GO:0016020">
    <property type="term" value="C:membrane"/>
    <property type="evidence" value="ECO:0007669"/>
    <property type="project" value="UniProtKB-SubCell"/>
</dbReference>
<protein>
    <submittedName>
        <fullName evidence="7">TspO protein</fullName>
    </submittedName>
</protein>
<comment type="similarity">
    <text evidence="2">Belongs to the TspO/BZRP family.</text>
</comment>
<proteinExistence type="inferred from homology"/>
<evidence type="ECO:0000256" key="4">
    <source>
        <dbReference type="ARBA" id="ARBA00022989"/>
    </source>
</evidence>
<feature type="transmembrane region" description="Helical" evidence="6">
    <location>
        <begin position="105"/>
        <end position="138"/>
    </location>
</feature>
<dbReference type="CDD" id="cd15904">
    <property type="entry name" value="TSPO_MBR"/>
    <property type="match status" value="1"/>
</dbReference>
<organism evidence="7 8">
    <name type="scientific">Scytonema hofmannii PCC 7110</name>
    <dbReference type="NCBI Taxonomy" id="128403"/>
    <lineage>
        <taxon>Bacteria</taxon>
        <taxon>Bacillati</taxon>
        <taxon>Cyanobacteriota</taxon>
        <taxon>Cyanophyceae</taxon>
        <taxon>Nostocales</taxon>
        <taxon>Scytonemataceae</taxon>
        <taxon>Scytonema</taxon>
    </lineage>
</organism>